<evidence type="ECO:0000313" key="2">
    <source>
        <dbReference type="EMBL" id="CAD6238636.1"/>
    </source>
</evidence>
<dbReference type="AlphaFoldDB" id="A0A811PA92"/>
<gene>
    <name evidence="2" type="ORF">NCGR_LOCUS25817</name>
</gene>
<proteinExistence type="predicted"/>
<dbReference type="EMBL" id="CAJGYO010000006">
    <property type="protein sequence ID" value="CAD6238636.1"/>
    <property type="molecule type" value="Genomic_DNA"/>
</dbReference>
<organism evidence="2 3">
    <name type="scientific">Miscanthus lutarioriparius</name>
    <dbReference type="NCBI Taxonomy" id="422564"/>
    <lineage>
        <taxon>Eukaryota</taxon>
        <taxon>Viridiplantae</taxon>
        <taxon>Streptophyta</taxon>
        <taxon>Embryophyta</taxon>
        <taxon>Tracheophyta</taxon>
        <taxon>Spermatophyta</taxon>
        <taxon>Magnoliopsida</taxon>
        <taxon>Liliopsida</taxon>
        <taxon>Poales</taxon>
        <taxon>Poaceae</taxon>
        <taxon>PACMAD clade</taxon>
        <taxon>Panicoideae</taxon>
        <taxon>Andropogonodae</taxon>
        <taxon>Andropogoneae</taxon>
        <taxon>Saccharinae</taxon>
        <taxon>Miscanthus</taxon>
    </lineage>
</organism>
<comment type="caution">
    <text evidence="2">The sequence shown here is derived from an EMBL/GenBank/DDBJ whole genome shotgun (WGS) entry which is preliminary data.</text>
</comment>
<protein>
    <submittedName>
        <fullName evidence="2">Uncharacterized protein</fullName>
    </submittedName>
</protein>
<dbReference type="Proteomes" id="UP000604825">
    <property type="component" value="Unassembled WGS sequence"/>
</dbReference>
<accession>A0A811PA92</accession>
<name>A0A811PA92_9POAL</name>
<feature type="region of interest" description="Disordered" evidence="1">
    <location>
        <begin position="35"/>
        <end position="60"/>
    </location>
</feature>
<evidence type="ECO:0000256" key="1">
    <source>
        <dbReference type="SAM" id="MobiDB-lite"/>
    </source>
</evidence>
<feature type="compositionally biased region" description="Gly residues" evidence="1">
    <location>
        <begin position="41"/>
        <end position="51"/>
    </location>
</feature>
<keyword evidence="3" id="KW-1185">Reference proteome</keyword>
<reference evidence="2" key="1">
    <citation type="submission" date="2020-10" db="EMBL/GenBank/DDBJ databases">
        <authorList>
            <person name="Han B."/>
            <person name="Lu T."/>
            <person name="Zhao Q."/>
            <person name="Huang X."/>
            <person name="Zhao Y."/>
        </authorList>
    </citation>
    <scope>NUCLEOTIDE SEQUENCE</scope>
</reference>
<feature type="region of interest" description="Disordered" evidence="1">
    <location>
        <begin position="96"/>
        <end position="118"/>
    </location>
</feature>
<evidence type="ECO:0000313" key="3">
    <source>
        <dbReference type="Proteomes" id="UP000604825"/>
    </source>
</evidence>
<sequence length="118" mass="11851">MGHLGIAVLEAAVGSGVAEVERRSSVRRIVCGGAREEAGAGAHGPTGGGGALPDLPGARPRASRTCRCACSPAAVTRELDGLGVDADALRLLAHRLPQPPGLRGMPAGLIGKPQKPLH</sequence>